<dbReference type="InterPro" id="IPR056002">
    <property type="entry name" value="DUF7580"/>
</dbReference>
<keyword evidence="3" id="KW-1185">Reference proteome</keyword>
<evidence type="ECO:0000259" key="1">
    <source>
        <dbReference type="Pfam" id="PF24476"/>
    </source>
</evidence>
<dbReference type="AlphaFoldDB" id="A0A0C1BVE0"/>
<dbReference type="PANTHER" id="PTHR35186:SF4">
    <property type="entry name" value="PRION-INHIBITION AND PROPAGATION HELO DOMAIN-CONTAINING PROTEIN"/>
    <property type="match status" value="1"/>
</dbReference>
<dbReference type="Pfam" id="PF24476">
    <property type="entry name" value="DUF7580"/>
    <property type="match status" value="1"/>
</dbReference>
<evidence type="ECO:0000313" key="3">
    <source>
        <dbReference type="Proteomes" id="UP000053475"/>
    </source>
</evidence>
<comment type="caution">
    <text evidence="2">The sequence shown here is derived from an EMBL/GenBank/DDBJ whole genome shotgun (WGS) entry which is preliminary data.</text>
</comment>
<proteinExistence type="predicted"/>
<dbReference type="Proteomes" id="UP000053475">
    <property type="component" value="Unassembled WGS sequence"/>
</dbReference>
<accession>A0A0C1BVE0</accession>
<dbReference type="EMBL" id="JOMC01000132">
    <property type="protein sequence ID" value="KIA75516.1"/>
    <property type="molecule type" value="Genomic_DNA"/>
</dbReference>
<name>A0A0C1BVE0_ASPUT</name>
<reference evidence="2 3" key="1">
    <citation type="submission" date="2014-11" db="EMBL/GenBank/DDBJ databases">
        <title>Genomics derived discovery of secondary metabolites biosynthetic gene clusters in Aspergillus ustus.</title>
        <authorList>
            <person name="Pi B."/>
            <person name="Dai F."/>
            <person name="Song X."/>
            <person name="Zhu C."/>
            <person name="Li H."/>
            <person name="Yu D."/>
        </authorList>
    </citation>
    <scope>NUCLEOTIDE SEQUENCE [LARGE SCALE GENOMIC DNA]</scope>
    <source>
        <strain evidence="2 3">3.3904</strain>
    </source>
</reference>
<dbReference type="PANTHER" id="PTHR35186">
    <property type="entry name" value="ANK_REP_REGION DOMAIN-CONTAINING PROTEIN"/>
    <property type="match status" value="1"/>
</dbReference>
<feature type="domain" description="DUF7580" evidence="1">
    <location>
        <begin position="59"/>
        <end position="207"/>
    </location>
</feature>
<gene>
    <name evidence="2" type="ORF">HK57_00015</name>
</gene>
<protein>
    <recommendedName>
        <fullName evidence="1">DUF7580 domain-containing protein</fullName>
    </recommendedName>
</protein>
<sequence>MGTKAKVRFQIVTAERAEAQPGSKEDEQLPVAFIHDICSKFATVSLAPEQPKLLGCVADESWLGKYWRTQDIMFPDESQTPDRFNQPYIVRDIANGGKAPPGGNDRTYSHSPLIRNETLFSLGLILVELSLCQTLEALRMSEDTDGLETVTYLKTAARCLPAVEMESGLKYGEVLNYCLFGLCAVGMTLDNELFQAEVCQTVISPLVENPRDFDGRR</sequence>
<evidence type="ECO:0000313" key="2">
    <source>
        <dbReference type="EMBL" id="KIA75516.1"/>
    </source>
</evidence>
<organism evidence="2 3">
    <name type="scientific">Aspergillus ustus</name>
    <dbReference type="NCBI Taxonomy" id="40382"/>
    <lineage>
        <taxon>Eukaryota</taxon>
        <taxon>Fungi</taxon>
        <taxon>Dikarya</taxon>
        <taxon>Ascomycota</taxon>
        <taxon>Pezizomycotina</taxon>
        <taxon>Eurotiomycetes</taxon>
        <taxon>Eurotiomycetidae</taxon>
        <taxon>Eurotiales</taxon>
        <taxon>Aspergillaceae</taxon>
        <taxon>Aspergillus</taxon>
        <taxon>Aspergillus subgen. Nidulantes</taxon>
    </lineage>
</organism>